<dbReference type="InterPro" id="IPR000571">
    <property type="entry name" value="Znf_CCCH"/>
</dbReference>
<feature type="region of interest" description="Disordered" evidence="3">
    <location>
        <begin position="252"/>
        <end position="272"/>
    </location>
</feature>
<keyword evidence="1" id="KW-0862">Zinc</keyword>
<feature type="coiled-coil region" evidence="2">
    <location>
        <begin position="504"/>
        <end position="531"/>
    </location>
</feature>
<dbReference type="PANTHER" id="PTHR37543">
    <property type="entry name" value="CCCH ZINC FINGER DNA BINDING PROTEIN (AFU_ORTHOLOGUE AFUA_5G12760)"/>
    <property type="match status" value="1"/>
</dbReference>
<feature type="domain" description="C3H1-type" evidence="4">
    <location>
        <begin position="567"/>
        <end position="592"/>
    </location>
</feature>
<evidence type="ECO:0000256" key="2">
    <source>
        <dbReference type="SAM" id="Coils"/>
    </source>
</evidence>
<dbReference type="STRING" id="1882483.A0A317XT91"/>
<keyword evidence="2" id="KW-0175">Coiled coil</keyword>
<reference evidence="5 6" key="1">
    <citation type="journal article" date="2018" name="Mol. Biol. Evol.">
        <title>Broad Genomic Sampling Reveals a Smut Pathogenic Ancestry of the Fungal Clade Ustilaginomycotina.</title>
        <authorList>
            <person name="Kijpornyongpan T."/>
            <person name="Mondo S.J."/>
            <person name="Barry K."/>
            <person name="Sandor L."/>
            <person name="Lee J."/>
            <person name="Lipzen A."/>
            <person name="Pangilinan J."/>
            <person name="LaButti K."/>
            <person name="Hainaut M."/>
            <person name="Henrissat B."/>
            <person name="Grigoriev I.V."/>
            <person name="Spatafora J.W."/>
            <person name="Aime M.C."/>
        </authorList>
    </citation>
    <scope>NUCLEOTIDE SEQUENCE [LARGE SCALE GENOMIC DNA]</scope>
    <source>
        <strain evidence="5 6">MCA 3645</strain>
    </source>
</reference>
<evidence type="ECO:0000313" key="5">
    <source>
        <dbReference type="EMBL" id="PWZ00511.1"/>
    </source>
</evidence>
<feature type="compositionally biased region" description="Basic and acidic residues" evidence="3">
    <location>
        <begin position="140"/>
        <end position="150"/>
    </location>
</feature>
<feature type="compositionally biased region" description="Basic and acidic residues" evidence="3">
    <location>
        <begin position="48"/>
        <end position="71"/>
    </location>
</feature>
<accession>A0A317XT91</accession>
<dbReference type="OrthoDB" id="2270193at2759"/>
<dbReference type="GO" id="GO:0008270">
    <property type="term" value="F:zinc ion binding"/>
    <property type="evidence" value="ECO:0007669"/>
    <property type="project" value="UniProtKB-KW"/>
</dbReference>
<dbReference type="EMBL" id="KZ819192">
    <property type="protein sequence ID" value="PWZ00511.1"/>
    <property type="molecule type" value="Genomic_DNA"/>
</dbReference>
<sequence>MLGTVGRRAVRSCLQVSPGLAAIGPNTATNAVICSRNYRTLNANSIHKWGEGGTEPKDKAWRRPESAEGKSRSIGKPSASGRARQSPSSKSHQPLKSRSDQQSTASRQKESLGKSRLMSADRKPHEEASKLNVSVIGTSEKGRTPRERTPKHAQSGLSHAQSSRTLDANSTNQPTEAVHSTLDSPHSFQARLRSNLIQNNIALREISSPTSFQGSSIALTAESSARSNGRNSPEVNPFANSAFEDLGALEEGSGMQTDSSSGAAKVSPSRRPTLADLRRLETDQLAGLYQSSTVWNPEKDYSLMQDGPEQLSYLEEALASGPRRFITVVIDGDNLMFSPLHLRLGIEGGQFVYNELRQRIAQKHNLSPQNLDLRVRIFIALGPTSTFLNNKKIVRRDIFLDFLQGIIGANHYNYVVNVGKGSQAADLRVKAALVDALRDPGCFKVYLGGLDDFGYKDELRAIHTHGLLEDKVHLIQIPGYAVKSRTYSEYAHRAIDLDYLFKNQEEAAASIERYRKEAEGATEDLNRVVRLQPCIFHHLGRTGCQEPDCVYSHEALTPQQVESLRNKLKARKCPSVARGEECHFGDACFFSH</sequence>
<dbReference type="InterPro" id="IPR057683">
    <property type="entry name" value="DUF7923"/>
</dbReference>
<dbReference type="PANTHER" id="PTHR37543:SF1">
    <property type="entry name" value="CCCH ZINC FINGER DNA BINDING PROTEIN (AFU_ORTHOLOGUE AFUA_5G12760)"/>
    <property type="match status" value="1"/>
</dbReference>
<dbReference type="PROSITE" id="PS50103">
    <property type="entry name" value="ZF_C3H1"/>
    <property type="match status" value="1"/>
</dbReference>
<organism evidence="5 6">
    <name type="scientific">Testicularia cyperi</name>
    <dbReference type="NCBI Taxonomy" id="1882483"/>
    <lineage>
        <taxon>Eukaryota</taxon>
        <taxon>Fungi</taxon>
        <taxon>Dikarya</taxon>
        <taxon>Basidiomycota</taxon>
        <taxon>Ustilaginomycotina</taxon>
        <taxon>Ustilaginomycetes</taxon>
        <taxon>Ustilaginales</taxon>
        <taxon>Anthracoideaceae</taxon>
        <taxon>Testicularia</taxon>
    </lineage>
</organism>
<protein>
    <recommendedName>
        <fullName evidence="4">C3H1-type domain-containing protein</fullName>
    </recommendedName>
</protein>
<dbReference type="Pfam" id="PF25540">
    <property type="entry name" value="DUF7923"/>
    <property type="match status" value="1"/>
</dbReference>
<evidence type="ECO:0000256" key="3">
    <source>
        <dbReference type="SAM" id="MobiDB-lite"/>
    </source>
</evidence>
<proteinExistence type="predicted"/>
<feature type="compositionally biased region" description="Basic and acidic residues" evidence="3">
    <location>
        <begin position="107"/>
        <end position="129"/>
    </location>
</feature>
<dbReference type="InParanoid" id="A0A317XT91"/>
<keyword evidence="1" id="KW-0479">Metal-binding</keyword>
<feature type="zinc finger region" description="C3H1-type" evidence="1">
    <location>
        <begin position="567"/>
        <end position="592"/>
    </location>
</feature>
<feature type="compositionally biased region" description="Polar residues" evidence="3">
    <location>
        <begin position="155"/>
        <end position="175"/>
    </location>
</feature>
<evidence type="ECO:0000256" key="1">
    <source>
        <dbReference type="PROSITE-ProRule" id="PRU00723"/>
    </source>
</evidence>
<evidence type="ECO:0000259" key="4">
    <source>
        <dbReference type="PROSITE" id="PS50103"/>
    </source>
</evidence>
<feature type="region of interest" description="Disordered" evidence="3">
    <location>
        <begin position="46"/>
        <end position="186"/>
    </location>
</feature>
<name>A0A317XT91_9BASI</name>
<keyword evidence="1" id="KW-0863">Zinc-finger</keyword>
<evidence type="ECO:0000313" key="6">
    <source>
        <dbReference type="Proteomes" id="UP000246740"/>
    </source>
</evidence>
<dbReference type="Proteomes" id="UP000246740">
    <property type="component" value="Unassembled WGS sequence"/>
</dbReference>
<feature type="compositionally biased region" description="Polar residues" evidence="3">
    <location>
        <begin position="83"/>
        <end position="106"/>
    </location>
</feature>
<gene>
    <name evidence="5" type="ORF">BCV70DRAFT_199787</name>
</gene>
<dbReference type="AlphaFoldDB" id="A0A317XT91"/>
<keyword evidence="6" id="KW-1185">Reference proteome</keyword>